<dbReference type="EMBL" id="JAXOFX010000012">
    <property type="protein sequence ID" value="MDZ5473320.1"/>
    <property type="molecule type" value="Genomic_DNA"/>
</dbReference>
<dbReference type="InterPro" id="IPR001296">
    <property type="entry name" value="Glyco_trans_1"/>
</dbReference>
<evidence type="ECO:0000256" key="1">
    <source>
        <dbReference type="ARBA" id="ARBA00022679"/>
    </source>
</evidence>
<dbReference type="Proteomes" id="UP001290455">
    <property type="component" value="Unassembled WGS sequence"/>
</dbReference>
<protein>
    <submittedName>
        <fullName evidence="3">Glycosyltransferase family 4 protein</fullName>
    </submittedName>
</protein>
<dbReference type="Pfam" id="PF00534">
    <property type="entry name" value="Glycos_transf_1"/>
    <property type="match status" value="1"/>
</dbReference>
<dbReference type="Gene3D" id="3.40.50.2000">
    <property type="entry name" value="Glycogen Phosphorylase B"/>
    <property type="match status" value="2"/>
</dbReference>
<dbReference type="CDD" id="cd03794">
    <property type="entry name" value="GT4_WbuB-like"/>
    <property type="match status" value="1"/>
</dbReference>
<dbReference type="PANTHER" id="PTHR46401">
    <property type="entry name" value="GLYCOSYLTRANSFERASE WBBK-RELATED"/>
    <property type="match status" value="1"/>
</dbReference>
<dbReference type="SUPFAM" id="SSF53756">
    <property type="entry name" value="UDP-Glycosyltransferase/glycogen phosphorylase"/>
    <property type="match status" value="1"/>
</dbReference>
<evidence type="ECO:0000313" key="3">
    <source>
        <dbReference type="EMBL" id="MDZ5473320.1"/>
    </source>
</evidence>
<sequence>MNILFLTLANMENISERGIYTDLVRELARRGTNVYVIFPRERRRGLFTELKASENIKLLKVRTGNITQTNFIEKGISTLTIENQFLNAIKKYFPDVRFDLVMYSTPPITFERIVSYFKKNHQSKTYLILKDIFPQNAVDIGILKDRSFIWKYFRNKEKKLYKVSDMIGCMSKRNVEYVLDNNTFIPSNRVEIFPNSIEIYEVKPKQSKDFLARYHIPKDSTLFVYGGNLGKPQGITFLLDVIDHFYKVKNGYLLIVGSGTEYETIKNHIEFSSPKNVSLFKFLPKNEYDLLLEMADVGLIFLDKRFTIPNFPSRLTAYMEFSLPILAATDKYTDLRDILLESDSGLWSESGDLEHFIENATKLSTNKVLREQMGAKGRKFLEENYDIRKTVSIITKHL</sequence>
<keyword evidence="1" id="KW-0808">Transferase</keyword>
<evidence type="ECO:0000313" key="4">
    <source>
        <dbReference type="Proteomes" id="UP001290455"/>
    </source>
</evidence>
<reference evidence="3 4" key="1">
    <citation type="submission" date="2023-11" db="EMBL/GenBank/DDBJ databases">
        <title>Bacillus jintuensis, isolated from a mudflat on the Beibu Gulf coast.</title>
        <authorList>
            <person name="Li M."/>
        </authorList>
    </citation>
    <scope>NUCLEOTIDE SEQUENCE [LARGE SCALE GENOMIC DNA]</scope>
    <source>
        <strain evidence="3 4">31A1R</strain>
    </source>
</reference>
<organism evidence="3 4">
    <name type="scientific">Robertmurraya mangrovi</name>
    <dbReference type="NCBI Taxonomy" id="3098077"/>
    <lineage>
        <taxon>Bacteria</taxon>
        <taxon>Bacillati</taxon>
        <taxon>Bacillota</taxon>
        <taxon>Bacilli</taxon>
        <taxon>Bacillales</taxon>
        <taxon>Bacillaceae</taxon>
        <taxon>Robertmurraya</taxon>
    </lineage>
</organism>
<dbReference type="PANTHER" id="PTHR46401:SF2">
    <property type="entry name" value="GLYCOSYLTRANSFERASE WBBK-RELATED"/>
    <property type="match status" value="1"/>
</dbReference>
<accession>A0ABU5J1U6</accession>
<feature type="domain" description="Glycosyl transferase family 1" evidence="2">
    <location>
        <begin position="212"/>
        <end position="379"/>
    </location>
</feature>
<evidence type="ECO:0000259" key="2">
    <source>
        <dbReference type="Pfam" id="PF00534"/>
    </source>
</evidence>
<name>A0ABU5J1U6_9BACI</name>
<comment type="caution">
    <text evidence="3">The sequence shown here is derived from an EMBL/GenBank/DDBJ whole genome shotgun (WGS) entry which is preliminary data.</text>
</comment>
<dbReference type="RefSeq" id="WP_322447614.1">
    <property type="nucleotide sequence ID" value="NZ_JAXOFX010000012.1"/>
</dbReference>
<gene>
    <name evidence="3" type="ORF">SM124_16500</name>
</gene>
<keyword evidence="4" id="KW-1185">Reference proteome</keyword>
<proteinExistence type="predicted"/>